<dbReference type="InterPro" id="IPR049809">
    <property type="entry name" value="YehF/YfeS-like_WGR"/>
</dbReference>
<evidence type="ECO:0000313" key="2">
    <source>
        <dbReference type="Proteomes" id="UP001165423"/>
    </source>
</evidence>
<dbReference type="RefSeq" id="WP_243320610.1">
    <property type="nucleotide sequence ID" value="NZ_JALGCL010000002.1"/>
</dbReference>
<accession>A0ABT0A452</accession>
<dbReference type="CDD" id="cd07996">
    <property type="entry name" value="WGR_MMR_like"/>
    <property type="match status" value="1"/>
</dbReference>
<dbReference type="EMBL" id="JALGCL010000002">
    <property type="protein sequence ID" value="MCJ0825766.1"/>
    <property type="molecule type" value="Genomic_DNA"/>
</dbReference>
<comment type="caution">
    <text evidence="1">The sequence shown here is derived from an EMBL/GenBank/DDBJ whole genome shotgun (WGS) entry which is preliminary data.</text>
</comment>
<gene>
    <name evidence="1" type="ORF">MQC88_07325</name>
</gene>
<organism evidence="1 2">
    <name type="scientific">Cognatiluteimonas sedimenti</name>
    <dbReference type="NCBI Taxonomy" id="2927791"/>
    <lineage>
        <taxon>Bacteria</taxon>
        <taxon>Pseudomonadati</taxon>
        <taxon>Pseudomonadota</taxon>
        <taxon>Gammaproteobacteria</taxon>
        <taxon>Lysobacterales</taxon>
        <taxon>Lysobacteraceae</taxon>
        <taxon>Cognatiluteimonas</taxon>
    </lineage>
</organism>
<reference evidence="1 2" key="1">
    <citation type="submission" date="2022-03" db="EMBL/GenBank/DDBJ databases">
        <title>Luteimonas soily sp. nov., a novel bacterium isolated from the soil.</title>
        <authorList>
            <person name="Zhang X."/>
        </authorList>
    </citation>
    <scope>NUCLEOTIDE SEQUENCE [LARGE SCALE GENOMIC DNA]</scope>
    <source>
        <strain evidence="1 2">50</strain>
    </source>
</reference>
<sequence length="86" mass="9790">MRMLLQQRPDGREAPRFVQLMLEPDLLGGWTLVRETGQIGGRSTLRREQYLDQASAQAAFEHARDLQLKKGFQLMFAQGAEAPHPK</sequence>
<protein>
    <submittedName>
        <fullName evidence="1">WGR domain-containing protein</fullName>
    </submittedName>
</protein>
<dbReference type="Proteomes" id="UP001165423">
    <property type="component" value="Unassembled WGS sequence"/>
</dbReference>
<proteinExistence type="predicted"/>
<keyword evidence="2" id="KW-1185">Reference proteome</keyword>
<name>A0ABT0A452_9GAMM</name>
<evidence type="ECO:0000313" key="1">
    <source>
        <dbReference type="EMBL" id="MCJ0825766.1"/>
    </source>
</evidence>